<evidence type="ECO:0000313" key="4">
    <source>
        <dbReference type="Proteomes" id="UP001231518"/>
    </source>
</evidence>
<keyword evidence="4" id="KW-1185">Reference proteome</keyword>
<evidence type="ECO:0000313" key="3">
    <source>
        <dbReference type="EMBL" id="KAJ8731471.1"/>
    </source>
</evidence>
<accession>A0AAD8DYA8</accession>
<reference evidence="3" key="1">
    <citation type="submission" date="2023-03" db="EMBL/GenBank/DDBJ databases">
        <title>Chromosome-level genomes of two armyworms, Mythimna separata and Mythimna loreyi, provide insights into the biosynthesis and reception of sex pheromones.</title>
        <authorList>
            <person name="Zhao H."/>
        </authorList>
    </citation>
    <scope>NUCLEOTIDE SEQUENCE</scope>
    <source>
        <strain evidence="3">BeijingLab</strain>
        <tissue evidence="3">Pupa</tissue>
    </source>
</reference>
<organism evidence="3 4">
    <name type="scientific">Mythimna separata</name>
    <name type="common">Oriental armyworm</name>
    <name type="synonym">Pseudaletia separata</name>
    <dbReference type="NCBI Taxonomy" id="271217"/>
    <lineage>
        <taxon>Eukaryota</taxon>
        <taxon>Metazoa</taxon>
        <taxon>Ecdysozoa</taxon>
        <taxon>Arthropoda</taxon>
        <taxon>Hexapoda</taxon>
        <taxon>Insecta</taxon>
        <taxon>Pterygota</taxon>
        <taxon>Neoptera</taxon>
        <taxon>Endopterygota</taxon>
        <taxon>Lepidoptera</taxon>
        <taxon>Glossata</taxon>
        <taxon>Ditrysia</taxon>
        <taxon>Noctuoidea</taxon>
        <taxon>Noctuidae</taxon>
        <taxon>Noctuinae</taxon>
        <taxon>Hadenini</taxon>
        <taxon>Mythimna</taxon>
    </lineage>
</organism>
<comment type="caution">
    <text evidence="3">The sequence shown here is derived from an EMBL/GenBank/DDBJ whole genome shotgun (WGS) entry which is preliminary data.</text>
</comment>
<feature type="chain" id="PRO_5042034542" evidence="2">
    <location>
        <begin position="29"/>
        <end position="212"/>
    </location>
</feature>
<sequence>MPGQVLLKTKMKANIIFLLIVGIVSVFANPVSKPEDLNNEPPRIDNESPLSNTSEIEVKLELEEEDTTVNKNDPEPIKVEVIKEEILPATDTSGDTTKYGDGEVDIVIEETVTPLEVVSDDQNEISIDDDDYLYPGNQLIDSILADRIKGEIMETAAGFAPPPFLKKRRQQPARRRFAIRRRYQSYPYAPYRRLPYYNPYYRFYRPSSLRFY</sequence>
<name>A0AAD8DYA8_MYTSE</name>
<proteinExistence type="predicted"/>
<dbReference type="Proteomes" id="UP001231518">
    <property type="component" value="Chromosome 16"/>
</dbReference>
<dbReference type="EMBL" id="JARGEI010000005">
    <property type="protein sequence ID" value="KAJ8731471.1"/>
    <property type="molecule type" value="Genomic_DNA"/>
</dbReference>
<dbReference type="AlphaFoldDB" id="A0AAD8DYA8"/>
<feature type="signal peptide" evidence="2">
    <location>
        <begin position="1"/>
        <end position="28"/>
    </location>
</feature>
<keyword evidence="2" id="KW-0732">Signal</keyword>
<evidence type="ECO:0000256" key="2">
    <source>
        <dbReference type="SAM" id="SignalP"/>
    </source>
</evidence>
<gene>
    <name evidence="3" type="ORF">PYW07_004635</name>
</gene>
<feature type="region of interest" description="Disordered" evidence="1">
    <location>
        <begin position="33"/>
        <end position="53"/>
    </location>
</feature>
<protein>
    <submittedName>
        <fullName evidence="3">Uncharacterized protein</fullName>
    </submittedName>
</protein>
<evidence type="ECO:0000256" key="1">
    <source>
        <dbReference type="SAM" id="MobiDB-lite"/>
    </source>
</evidence>